<dbReference type="GO" id="GO:0006633">
    <property type="term" value="P:fatty acid biosynthetic process"/>
    <property type="evidence" value="ECO:0007669"/>
    <property type="project" value="InterPro"/>
</dbReference>
<dbReference type="InterPro" id="IPR029069">
    <property type="entry name" value="HotDog_dom_sf"/>
</dbReference>
<evidence type="ECO:0000259" key="4">
    <source>
        <dbReference type="Pfam" id="PF01515"/>
    </source>
</evidence>
<evidence type="ECO:0000313" key="7">
    <source>
        <dbReference type="Proteomes" id="UP000182466"/>
    </source>
</evidence>
<dbReference type="Pfam" id="PF01575">
    <property type="entry name" value="MaoC_dehydratas"/>
    <property type="match status" value="1"/>
</dbReference>
<protein>
    <submittedName>
        <fullName evidence="6">Phosphate acetyltransferase</fullName>
    </submittedName>
</protein>
<dbReference type="RefSeq" id="WP_036049327.1">
    <property type="nucleotide sequence ID" value="NZ_FPAW01000069.1"/>
</dbReference>
<keyword evidence="1 6" id="KW-0808">Transferase</keyword>
<dbReference type="InterPro" id="IPR002505">
    <property type="entry name" value="PTA_PTB"/>
</dbReference>
<dbReference type="Proteomes" id="UP000182466">
    <property type="component" value="Unassembled WGS sequence"/>
</dbReference>
<accession>A0A1I7ECS1</accession>
<evidence type="ECO:0000259" key="5">
    <source>
        <dbReference type="Pfam" id="PF01575"/>
    </source>
</evidence>
<evidence type="ECO:0000256" key="3">
    <source>
        <dbReference type="ARBA" id="ARBA00023315"/>
    </source>
</evidence>
<keyword evidence="2" id="KW-0456">Lyase</keyword>
<dbReference type="InterPro" id="IPR002539">
    <property type="entry name" value="MaoC-like_dom"/>
</dbReference>
<dbReference type="eggNOG" id="COG0280">
    <property type="taxonomic scope" value="Bacteria"/>
</dbReference>
<dbReference type="STRING" id="999627.SAMN05216236_1696"/>
<gene>
    <name evidence="6" type="ORF">SAMN05216236_1696</name>
</gene>
<dbReference type="Gene3D" id="3.10.129.10">
    <property type="entry name" value="Hotdog Thioesterase"/>
    <property type="match status" value="1"/>
</dbReference>
<name>A0A1I7ECS1_9RHOB</name>
<dbReference type="AlphaFoldDB" id="A0A1I7ECS1"/>
<feature type="domain" description="MaoC-like" evidence="5">
    <location>
        <begin position="27"/>
        <end position="122"/>
    </location>
</feature>
<keyword evidence="3" id="KW-0012">Acyltransferase</keyword>
<dbReference type="Pfam" id="PF01515">
    <property type="entry name" value="PTA_PTB"/>
    <property type="match status" value="1"/>
</dbReference>
<dbReference type="OrthoDB" id="9800237at2"/>
<dbReference type="PANTHER" id="PTHR43356:SF2">
    <property type="entry name" value="PHOSPHATE ACETYLTRANSFERASE"/>
    <property type="match status" value="1"/>
</dbReference>
<organism evidence="6 7">
    <name type="scientific">Sedimentitalea nanhaiensis</name>
    <dbReference type="NCBI Taxonomy" id="999627"/>
    <lineage>
        <taxon>Bacteria</taxon>
        <taxon>Pseudomonadati</taxon>
        <taxon>Pseudomonadota</taxon>
        <taxon>Alphaproteobacteria</taxon>
        <taxon>Rhodobacterales</taxon>
        <taxon>Paracoccaceae</taxon>
        <taxon>Sedimentitalea</taxon>
    </lineage>
</organism>
<dbReference type="CDD" id="cd03449">
    <property type="entry name" value="R_hydratase"/>
    <property type="match status" value="1"/>
</dbReference>
<dbReference type="EMBL" id="FPAW01000069">
    <property type="protein sequence ID" value="SFU21756.1"/>
    <property type="molecule type" value="Genomic_DNA"/>
</dbReference>
<keyword evidence="7" id="KW-1185">Reference proteome</keyword>
<dbReference type="NCBIfam" id="NF006045">
    <property type="entry name" value="PRK08190.1"/>
    <property type="match status" value="1"/>
</dbReference>
<dbReference type="GO" id="GO:0005835">
    <property type="term" value="C:fatty acid synthase complex"/>
    <property type="evidence" value="ECO:0007669"/>
    <property type="project" value="InterPro"/>
</dbReference>
<dbReference type="NCBIfam" id="NF008852">
    <property type="entry name" value="PRK11890.1"/>
    <property type="match status" value="1"/>
</dbReference>
<dbReference type="InterPro" id="IPR050500">
    <property type="entry name" value="Phos_Acetyltrans/Butyryltrans"/>
</dbReference>
<dbReference type="SUPFAM" id="SSF53659">
    <property type="entry name" value="Isocitrate/Isopropylmalate dehydrogenase-like"/>
    <property type="match status" value="1"/>
</dbReference>
<evidence type="ECO:0000256" key="1">
    <source>
        <dbReference type="ARBA" id="ARBA00022679"/>
    </source>
</evidence>
<dbReference type="InterPro" id="IPR003965">
    <property type="entry name" value="Fatty_acid_synthase"/>
</dbReference>
<dbReference type="PANTHER" id="PTHR43356">
    <property type="entry name" value="PHOSPHATE ACETYLTRANSFERASE"/>
    <property type="match status" value="1"/>
</dbReference>
<dbReference type="Gene3D" id="3.40.718.10">
    <property type="entry name" value="Isopropylmalate Dehydrogenase"/>
    <property type="match status" value="1"/>
</dbReference>
<proteinExistence type="predicted"/>
<evidence type="ECO:0000256" key="2">
    <source>
        <dbReference type="ARBA" id="ARBA00023239"/>
    </source>
</evidence>
<dbReference type="FunFam" id="3.10.129.10:FF:000042">
    <property type="entry name" value="MaoC domain protein dehydratase"/>
    <property type="match status" value="1"/>
</dbReference>
<dbReference type="GO" id="GO:0016836">
    <property type="term" value="F:hydro-lyase activity"/>
    <property type="evidence" value="ECO:0007669"/>
    <property type="project" value="UniProtKB-ARBA"/>
</dbReference>
<dbReference type="SUPFAM" id="SSF54637">
    <property type="entry name" value="Thioesterase/thiol ester dehydrase-isomerase"/>
    <property type="match status" value="1"/>
</dbReference>
<feature type="domain" description="Phosphate acetyl/butaryl transferase" evidence="4">
    <location>
        <begin position="248"/>
        <end position="461"/>
    </location>
</feature>
<dbReference type="PRINTS" id="PR01483">
    <property type="entry name" value="FASYNTHASE"/>
</dbReference>
<reference evidence="6 7" key="1">
    <citation type="submission" date="2016-10" db="EMBL/GenBank/DDBJ databases">
        <authorList>
            <person name="de Groot N.N."/>
        </authorList>
    </citation>
    <scope>NUCLEOTIDE SEQUENCE [LARGE SCALE GENOMIC DNA]</scope>
    <source>
        <strain evidence="6 7">CGMCC 1.10959</strain>
    </source>
</reference>
<sequence>MLSEGSADIGYIENRPFDDIEVGDFAELERTLTAQDIDAFAVVSGDVNPAHVDAAFAEEDIFHKVIAHGMWGGALISNVLGTQLPGPGTIYLDQSLKFLKPVGIGDTVTVRVTVAEKHEEKKRLTLDCLCTNGDGKPVITGQAKVIAPDKKIRRPRVMMPDIVMHRRGAAHDRLVAAAQKFPALPTAIVHPCDPSSLTGALQARELGLLDPFLLGPQERIKAVAQEAGLDLSGIEIVHTNHSHASAETAVQLVRDGRARALMKGALHTDEVMSATVAKATGLRSERRMSHVYVMDVPTYAKPLLITDAAINIVPDLQTKADIIQNAIDLASALGIEQPKVALLSAVETITPRLQSTVEAGALCKMADRGQISGGLLDGPLAFDNAISMRAVASKGIASPVAGQADILVAPDLESGNMIAKQLMYLAGAESAGIVLGAQVPIILTSRADDSRTRVASAAIAVLCDAAVRT</sequence>
<evidence type="ECO:0000313" key="6">
    <source>
        <dbReference type="EMBL" id="SFU21756.1"/>
    </source>
</evidence>
<dbReference type="GO" id="GO:0004312">
    <property type="term" value="F:fatty acid synthase activity"/>
    <property type="evidence" value="ECO:0007669"/>
    <property type="project" value="InterPro"/>
</dbReference>